<protein>
    <submittedName>
        <fullName evidence="1">Uncharacterized protein</fullName>
    </submittedName>
</protein>
<proteinExistence type="predicted"/>
<gene>
    <name evidence="1" type="ORF">BpHYR1_036423</name>
</gene>
<keyword evidence="2" id="KW-1185">Reference proteome</keyword>
<dbReference type="Proteomes" id="UP000276133">
    <property type="component" value="Unassembled WGS sequence"/>
</dbReference>
<accession>A0A3M7QDI8</accession>
<reference evidence="1 2" key="1">
    <citation type="journal article" date="2018" name="Sci. Rep.">
        <title>Genomic signatures of local adaptation to the degree of environmental predictability in rotifers.</title>
        <authorList>
            <person name="Franch-Gras L."/>
            <person name="Hahn C."/>
            <person name="Garcia-Roger E.M."/>
            <person name="Carmona M.J."/>
            <person name="Serra M."/>
            <person name="Gomez A."/>
        </authorList>
    </citation>
    <scope>NUCLEOTIDE SEQUENCE [LARGE SCALE GENOMIC DNA]</scope>
    <source>
        <strain evidence="1">HYR1</strain>
    </source>
</reference>
<evidence type="ECO:0000313" key="1">
    <source>
        <dbReference type="EMBL" id="RNA09081.1"/>
    </source>
</evidence>
<comment type="caution">
    <text evidence="1">The sequence shown here is derived from an EMBL/GenBank/DDBJ whole genome shotgun (WGS) entry which is preliminary data.</text>
</comment>
<organism evidence="1 2">
    <name type="scientific">Brachionus plicatilis</name>
    <name type="common">Marine rotifer</name>
    <name type="synonym">Brachionus muelleri</name>
    <dbReference type="NCBI Taxonomy" id="10195"/>
    <lineage>
        <taxon>Eukaryota</taxon>
        <taxon>Metazoa</taxon>
        <taxon>Spiralia</taxon>
        <taxon>Gnathifera</taxon>
        <taxon>Rotifera</taxon>
        <taxon>Eurotatoria</taxon>
        <taxon>Monogononta</taxon>
        <taxon>Pseudotrocha</taxon>
        <taxon>Ploima</taxon>
        <taxon>Brachionidae</taxon>
        <taxon>Brachionus</taxon>
    </lineage>
</organism>
<name>A0A3M7QDI8_BRAPC</name>
<sequence>MSKMIHNLCQSKITYVFRWQIKRNSFIVIVYIDAFATQYFPNKPNILIFGIKNTNLDLPLYNLLIKKKIISLHSVKHNTKSNIITRILKKNKAPDISSVTPPKNQYICGTDDVSVAKIYRTKFNKHFYLQKMFDSYQMQ</sequence>
<evidence type="ECO:0000313" key="2">
    <source>
        <dbReference type="Proteomes" id="UP000276133"/>
    </source>
</evidence>
<dbReference type="AlphaFoldDB" id="A0A3M7QDI8"/>
<dbReference type="EMBL" id="REGN01006548">
    <property type="protein sequence ID" value="RNA09081.1"/>
    <property type="molecule type" value="Genomic_DNA"/>
</dbReference>